<accession>M9RAJ8</accession>
<sequence length="167" mass="18269">MGRGHFQRIEVAQKSVIPSTTMPRFPTAVQYCLLLFARRNGCYSVLETAIPCGHTIFQLRMSACAPDMQGLRNCSECPVPTLNDKMHVVQHLLLGAHILTPVIHPLSLIEPPANQQDGSYILDFCDQTEVAKVASSLACLPRCNGHANARTDGWRNEKVGLGSSLDA</sequence>
<keyword evidence="2" id="KW-1185">Reference proteome</keyword>
<organism evidence="1 2">
    <name type="scientific">Octadecabacter antarcticus 307</name>
    <dbReference type="NCBI Taxonomy" id="391626"/>
    <lineage>
        <taxon>Bacteria</taxon>
        <taxon>Pseudomonadati</taxon>
        <taxon>Pseudomonadota</taxon>
        <taxon>Alphaproteobacteria</taxon>
        <taxon>Rhodobacterales</taxon>
        <taxon>Roseobacteraceae</taxon>
        <taxon>Octadecabacter</taxon>
    </lineage>
</organism>
<name>M9RAJ8_9RHOB</name>
<protein>
    <submittedName>
        <fullName evidence="1">Uncharacterized protein</fullName>
    </submittedName>
</protein>
<dbReference type="STRING" id="391626.OAN307_c37680"/>
<dbReference type="KEGG" id="oat:OAN307_c37680"/>
<proteinExistence type="predicted"/>
<dbReference type="HOGENOM" id="CLU_1592905_0_0_5"/>
<dbReference type="AlphaFoldDB" id="M9RAJ8"/>
<dbReference type="EMBL" id="CP003740">
    <property type="protein sequence ID" value="AGI69222.1"/>
    <property type="molecule type" value="Genomic_DNA"/>
</dbReference>
<evidence type="ECO:0000313" key="1">
    <source>
        <dbReference type="EMBL" id="AGI69222.1"/>
    </source>
</evidence>
<evidence type="ECO:0000313" key="2">
    <source>
        <dbReference type="Proteomes" id="UP000005307"/>
    </source>
</evidence>
<reference evidence="1 2" key="1">
    <citation type="journal article" date="2013" name="PLoS ONE">
        <title>Poles Apart: Arctic and Antarctic Octadecabacter strains Share High Genome Plasticity and a New Type of Xanthorhodopsin.</title>
        <authorList>
            <person name="Vollmers J."/>
            <person name="Voget S."/>
            <person name="Dietrich S."/>
            <person name="Gollnow K."/>
            <person name="Smits M."/>
            <person name="Meyer K."/>
            <person name="Brinkhoff T."/>
            <person name="Simon M."/>
            <person name="Daniel R."/>
        </authorList>
    </citation>
    <scope>NUCLEOTIDE SEQUENCE [LARGE SCALE GENOMIC DNA]</scope>
    <source>
        <strain evidence="1 2">307</strain>
    </source>
</reference>
<dbReference type="Proteomes" id="UP000005307">
    <property type="component" value="Chromosome"/>
</dbReference>
<gene>
    <name evidence="1" type="ORF">OAN307_c37680</name>
</gene>